<organism evidence="2 3">
    <name type="scientific">Tenacibaculum larymnensis</name>
    <dbReference type="NCBI Taxonomy" id="2878201"/>
    <lineage>
        <taxon>Bacteria</taxon>
        <taxon>Pseudomonadati</taxon>
        <taxon>Bacteroidota</taxon>
        <taxon>Flavobacteriia</taxon>
        <taxon>Flavobacteriales</taxon>
        <taxon>Flavobacteriaceae</taxon>
        <taxon>Tenacibaculum</taxon>
    </lineage>
</organism>
<feature type="compositionally biased region" description="Basic and acidic residues" evidence="1">
    <location>
        <begin position="473"/>
        <end position="491"/>
    </location>
</feature>
<dbReference type="Gene3D" id="2.180.10.10">
    <property type="entry name" value="RHS repeat-associated core"/>
    <property type="match status" value="1"/>
</dbReference>
<feature type="compositionally biased region" description="Basic residues" evidence="1">
    <location>
        <begin position="498"/>
        <end position="515"/>
    </location>
</feature>
<comment type="caution">
    <text evidence="2">The sequence shown here is derived from an EMBL/GenBank/DDBJ whole genome shotgun (WGS) entry which is preliminary data.</text>
</comment>
<feature type="non-terminal residue" evidence="2">
    <location>
        <position position="1"/>
    </location>
</feature>
<accession>A0A9X4EUD9</accession>
<gene>
    <name evidence="2" type="ORF">LCI24_16810</name>
</gene>
<reference evidence="2" key="1">
    <citation type="submission" date="2021-09" db="EMBL/GenBank/DDBJ databases">
        <authorList>
            <person name="Smyrli M."/>
        </authorList>
    </citation>
    <scope>NUCLEOTIDE SEQUENCE</scope>
    <source>
        <strain evidence="2">LAR25</strain>
    </source>
</reference>
<evidence type="ECO:0000313" key="2">
    <source>
        <dbReference type="EMBL" id="MDE1208455.1"/>
    </source>
</evidence>
<dbReference type="Proteomes" id="UP001149303">
    <property type="component" value="Unassembled WGS sequence"/>
</dbReference>
<evidence type="ECO:0008006" key="4">
    <source>
        <dbReference type="Google" id="ProtNLM"/>
    </source>
</evidence>
<feature type="region of interest" description="Disordered" evidence="1">
    <location>
        <begin position="473"/>
        <end position="561"/>
    </location>
</feature>
<name>A0A9X4EUD9_9FLAO</name>
<proteinExistence type="predicted"/>
<dbReference type="EMBL" id="JAIWJY010000021">
    <property type="protein sequence ID" value="MDE1208455.1"/>
    <property type="molecule type" value="Genomic_DNA"/>
</dbReference>
<evidence type="ECO:0000256" key="1">
    <source>
        <dbReference type="SAM" id="MobiDB-lite"/>
    </source>
</evidence>
<sequence>FNFTINYNKPQNGATPLFNGNISETSWNTLNTDTSTRGYSYKYDALNRILSATGTPNTNYNVSGITYDKNGNIITLNRNGWQNSSSYADMDILSYEYHQNTNQLKNVNDTGNANYGFKDGSELATEYTYDANGNTLTDANKNVTSVEYNHLNMPTKITVTGANAGVLQYKYSADGVKLRKIKTQGGTSTTTDYNGNYVYENGDLKQITQPEGYIEPNGSSWQYVYRYTDFWGNTRLTYADDNGDGIITSTEIRREQNYYPGGLEHVGYNGALRGVKNNLKTYQKQEFTEDLGLNTHEWRYRVSDPATLRFWQVDPLAEDYTYNSTYAFQENKLGMGIELEGLELYPINGADMFNYSGGGKPVLTFGLHNIVLPTAERNTNGGAGAFVDNVLGNIWNGIATSWNEGMQGKTLTEMTVEGVRGMEEMADRVTSGEGSIQDVEAAAAMILVRKVKGKSLSAKGRSGKQARLREWMNDDKASSADRGWLKNDQRHIQTGNKKALRIPRNGRKSPGRKKQDKGYELAHKNNAPASQGHGYKGSLVKNHAEHKVETRIHKHRYKKKD</sequence>
<feature type="compositionally biased region" description="Basic residues" evidence="1">
    <location>
        <begin position="552"/>
        <end position="561"/>
    </location>
</feature>
<feature type="compositionally biased region" description="Basic and acidic residues" evidence="1">
    <location>
        <begin position="542"/>
        <end position="551"/>
    </location>
</feature>
<protein>
    <recommendedName>
        <fullName evidence="4">RHS repeat-associated core domain-containing protein</fullName>
    </recommendedName>
</protein>
<evidence type="ECO:0000313" key="3">
    <source>
        <dbReference type="Proteomes" id="UP001149303"/>
    </source>
</evidence>
<dbReference type="AlphaFoldDB" id="A0A9X4EUD9"/>
<keyword evidence="3" id="KW-1185">Reference proteome</keyword>